<dbReference type="GO" id="GO:0005829">
    <property type="term" value="C:cytosol"/>
    <property type="evidence" value="ECO:0007669"/>
    <property type="project" value="TreeGrafter"/>
</dbReference>
<dbReference type="Gene3D" id="3.30.420.510">
    <property type="match status" value="1"/>
</dbReference>
<protein>
    <submittedName>
        <fullName evidence="7">Uncharacterized protein</fullName>
    </submittedName>
</protein>
<dbReference type="SMART" id="SM00717">
    <property type="entry name" value="SANT"/>
    <property type="match status" value="2"/>
</dbReference>
<dbReference type="SUPFAM" id="SSF53067">
    <property type="entry name" value="Actin-like ATPase domain"/>
    <property type="match status" value="2"/>
</dbReference>
<dbReference type="GO" id="GO:0005524">
    <property type="term" value="F:ATP binding"/>
    <property type="evidence" value="ECO:0007669"/>
    <property type="project" value="UniProtKB-KW"/>
</dbReference>
<dbReference type="SUPFAM" id="SSF46689">
    <property type="entry name" value="Homeodomain-like"/>
    <property type="match status" value="2"/>
</dbReference>
<feature type="compositionally biased region" description="Low complexity" evidence="4">
    <location>
        <begin position="554"/>
        <end position="567"/>
    </location>
</feature>
<dbReference type="InterPro" id="IPR017930">
    <property type="entry name" value="Myb_dom"/>
</dbReference>
<feature type="region of interest" description="Disordered" evidence="4">
    <location>
        <begin position="1"/>
        <end position="21"/>
    </location>
</feature>
<dbReference type="PROSITE" id="PS51294">
    <property type="entry name" value="HTH_MYB"/>
    <property type="match status" value="1"/>
</dbReference>
<reference evidence="8" key="1">
    <citation type="submission" date="2016-02" db="EMBL/GenBank/DDBJ databases">
        <title>Comparative genomics of biotechnologically important yeasts.</title>
        <authorList>
            <consortium name="DOE Joint Genome Institute"/>
            <person name="Riley R."/>
            <person name="Haridas S."/>
            <person name="Wolfe K.H."/>
            <person name="Lopes M.R."/>
            <person name="Hittinger C.T."/>
            <person name="Goker M."/>
            <person name="Salamov A."/>
            <person name="Wisecaver J."/>
            <person name="Long T.M."/>
            <person name="Aerts A.L."/>
            <person name="Barry K."/>
            <person name="Choi C."/>
            <person name="Clum A."/>
            <person name="Coughlan A.Y."/>
            <person name="Deshpande S."/>
            <person name="Douglass A.P."/>
            <person name="Hanson S.J."/>
            <person name="Klenk H.-P."/>
            <person name="Labutti K."/>
            <person name="Lapidus A."/>
            <person name="Lindquist E."/>
            <person name="Lipzen A."/>
            <person name="Meier-Kolthoff J.P."/>
            <person name="Ohm R.A."/>
            <person name="Otillar R.P."/>
            <person name="Pangilinan J."/>
            <person name="Peng Y."/>
            <person name="Rokas A."/>
            <person name="Rosa C.A."/>
            <person name="Scheuner C."/>
            <person name="Sibirny A.A."/>
            <person name="Slot J.C."/>
            <person name="Stielow J.B."/>
            <person name="Sun H."/>
            <person name="Kurtzman C.P."/>
            <person name="Blackwell M."/>
            <person name="Jeffries T.W."/>
            <person name="Grigoriev I.V."/>
        </authorList>
    </citation>
    <scope>NUCLEOTIDE SEQUENCE [LARGE SCALE GENOMIC DNA]</scope>
    <source>
        <strain evidence="8">NRRL Y-17796</strain>
    </source>
</reference>
<name>A0A1E4TLT4_9ASCO</name>
<keyword evidence="2" id="KW-0067">ATP-binding</keyword>
<dbReference type="OrthoDB" id="498611at2759"/>
<dbReference type="Pfam" id="PF00249">
    <property type="entry name" value="Myb_DNA-binding"/>
    <property type="match status" value="2"/>
</dbReference>
<dbReference type="PANTHER" id="PTHR12280:SF20">
    <property type="entry name" value="4'-PHOSPHOPANTETHEINE PHOSPHATASE"/>
    <property type="match status" value="1"/>
</dbReference>
<dbReference type="GO" id="GO:0004594">
    <property type="term" value="F:pantothenate kinase activity"/>
    <property type="evidence" value="ECO:0007669"/>
    <property type="project" value="TreeGrafter"/>
</dbReference>
<dbReference type="GO" id="GO:0005634">
    <property type="term" value="C:nucleus"/>
    <property type="evidence" value="ECO:0007669"/>
    <property type="project" value="TreeGrafter"/>
</dbReference>
<feature type="region of interest" description="Disordered" evidence="4">
    <location>
        <begin position="861"/>
        <end position="892"/>
    </location>
</feature>
<dbReference type="NCBIfam" id="TIGR00555">
    <property type="entry name" value="panK_eukar"/>
    <property type="match status" value="1"/>
</dbReference>
<proteinExistence type="predicted"/>
<evidence type="ECO:0000256" key="2">
    <source>
        <dbReference type="ARBA" id="ARBA00022840"/>
    </source>
</evidence>
<keyword evidence="8" id="KW-1185">Reference proteome</keyword>
<evidence type="ECO:0000256" key="3">
    <source>
        <dbReference type="ARBA" id="ARBA00022993"/>
    </source>
</evidence>
<dbReference type="FunFam" id="3.30.420.40:FF:000115">
    <property type="entry name" value="Pantothenate kinase PanK"/>
    <property type="match status" value="1"/>
</dbReference>
<organism evidence="7 8">
    <name type="scientific">Tortispora caseinolytica NRRL Y-17796</name>
    <dbReference type="NCBI Taxonomy" id="767744"/>
    <lineage>
        <taxon>Eukaryota</taxon>
        <taxon>Fungi</taxon>
        <taxon>Dikarya</taxon>
        <taxon>Ascomycota</taxon>
        <taxon>Saccharomycotina</taxon>
        <taxon>Trigonopsidomycetes</taxon>
        <taxon>Trigonopsidales</taxon>
        <taxon>Trigonopsidaceae</taxon>
        <taxon>Tortispora</taxon>
    </lineage>
</organism>
<feature type="region of interest" description="Disordered" evidence="4">
    <location>
        <begin position="38"/>
        <end position="62"/>
    </location>
</feature>
<feature type="compositionally biased region" description="Polar residues" evidence="4">
    <location>
        <begin position="524"/>
        <end position="553"/>
    </location>
</feature>
<dbReference type="Gene3D" id="3.30.420.40">
    <property type="match status" value="1"/>
</dbReference>
<feature type="region of interest" description="Disordered" evidence="4">
    <location>
        <begin position="443"/>
        <end position="473"/>
    </location>
</feature>
<dbReference type="Proteomes" id="UP000095023">
    <property type="component" value="Unassembled WGS sequence"/>
</dbReference>
<gene>
    <name evidence="7" type="ORF">CANCADRAFT_1308</name>
</gene>
<evidence type="ECO:0000259" key="6">
    <source>
        <dbReference type="PROSITE" id="PS51294"/>
    </source>
</evidence>
<feature type="compositionally biased region" description="Polar residues" evidence="4">
    <location>
        <begin position="443"/>
        <end position="453"/>
    </location>
</feature>
<evidence type="ECO:0000256" key="4">
    <source>
        <dbReference type="SAM" id="MobiDB-lite"/>
    </source>
</evidence>
<dbReference type="PANTHER" id="PTHR12280">
    <property type="entry name" value="PANTOTHENATE KINASE"/>
    <property type="match status" value="1"/>
</dbReference>
<dbReference type="InterPro" id="IPR004567">
    <property type="entry name" value="Type_II_PanK"/>
</dbReference>
<keyword evidence="1" id="KW-0547">Nucleotide-binding</keyword>
<evidence type="ECO:0000259" key="5">
    <source>
        <dbReference type="PROSITE" id="PS50090"/>
    </source>
</evidence>
<dbReference type="CDD" id="cd11660">
    <property type="entry name" value="SANT_TRF"/>
    <property type="match status" value="2"/>
</dbReference>
<dbReference type="InterPro" id="IPR043129">
    <property type="entry name" value="ATPase_NBD"/>
</dbReference>
<feature type="region of interest" description="Disordered" evidence="4">
    <location>
        <begin position="508"/>
        <end position="567"/>
    </location>
</feature>
<evidence type="ECO:0000313" key="8">
    <source>
        <dbReference type="Proteomes" id="UP000095023"/>
    </source>
</evidence>
<dbReference type="InterPro" id="IPR001005">
    <property type="entry name" value="SANT/Myb"/>
</dbReference>
<dbReference type="PROSITE" id="PS50090">
    <property type="entry name" value="MYB_LIKE"/>
    <property type="match status" value="1"/>
</dbReference>
<accession>A0A1E4TLT4</accession>
<sequence>MRMDSLQTAHPEVKGRDAIPYPGSININVEGAYIVNDKDEVSPSPSSSSSSSGSGPESPKEIALPHHTQEVSHIAVDIGGTLAKVVFFTRNDKWERGRALGDSLIEKSDELPGGRLNFTSFETSKIDDCIAFMKKLLLKHHKRIDRNGHQRDPQHAEMVVMATGGGAYKFYDRMRAELGVEIYQEEEMRCLIVGLDFFINEIPEEVFTYSADDFPTMQFTDSSHAVYPYMLVNIGSGVSMIKVDGPNQFTRIGGSSLGGGTLWGLLSLLTDSRSFDDMLSMAESGDNTAVDMLVGDIYGRDYTSIGLKSTWIASSFGKVFKADPAPTAERPSEERRKKFKQEDIARSLLYAVSNNIGQIAYLQAQRYGLNTIYFGGSFIRGHAQTMNTLSFAIGFWSKGDMKAYFLRHEGYLGAVGAFLRRQPQGWGRPLQSCSSSNIRATSYTTNMSSSSKTQQKKNVKPEQGPVDNSLHMQPQNNQELYYPSTQSNAYMPFESSSMISRIQSENSMPILPHPQMPNMNPQQTPSATGVLQGNSNSMDAGNLSAVSHSVGDTSSGAMSASAGGNSNAGAPGNAFAASTVSGGSSSRPIVTPRVRKARVKWSEQETNDLLRGCTVHGVGNWKKILVDPELRFNNRSAVDLKDRFRTYFPDEYRRLYPNASTHIDGQQKPRTHHGFVKLNRKERHAFTAEEDALLLQGFLTHGAHWSKIQKDPNLNLGHRRGTDLRDRFRIAFPERYTAAGFKPKVHSVRTIEHRTPPILQNEDYSPNASANSFGWNMAETRNDVAHSHMATNLNSLPKRTQTQSMHNSTAQPYLMTQGMDQLDVTGLDGSHPMPDGSRNNANTAHLSADASVAAAVATAAAALPTDNQTRSNNREDMRAGNDNNANNSSAPFLPLSEDHIHIDPSLDHNYSLIKKPSYF</sequence>
<feature type="compositionally biased region" description="Low complexity" evidence="4">
    <location>
        <begin position="42"/>
        <end position="57"/>
    </location>
</feature>
<dbReference type="AlphaFoldDB" id="A0A1E4TLT4"/>
<evidence type="ECO:0000313" key="7">
    <source>
        <dbReference type="EMBL" id="ODV92712.1"/>
    </source>
</evidence>
<dbReference type="Gene3D" id="1.10.10.60">
    <property type="entry name" value="Homeodomain-like"/>
    <property type="match status" value="1"/>
</dbReference>
<feature type="domain" description="HTH myb-type" evidence="6">
    <location>
        <begin position="593"/>
        <end position="652"/>
    </location>
</feature>
<dbReference type="GO" id="GO:0015937">
    <property type="term" value="P:coenzyme A biosynthetic process"/>
    <property type="evidence" value="ECO:0007669"/>
    <property type="project" value="UniProtKB-KW"/>
</dbReference>
<dbReference type="InterPro" id="IPR009057">
    <property type="entry name" value="Homeodomain-like_sf"/>
</dbReference>
<evidence type="ECO:0000256" key="1">
    <source>
        <dbReference type="ARBA" id="ARBA00022741"/>
    </source>
</evidence>
<dbReference type="Gene3D" id="1.10.246.220">
    <property type="match status" value="1"/>
</dbReference>
<feature type="domain" description="Myb-like" evidence="5">
    <location>
        <begin position="593"/>
        <end position="648"/>
    </location>
</feature>
<dbReference type="EMBL" id="KV453841">
    <property type="protein sequence ID" value="ODV92712.1"/>
    <property type="molecule type" value="Genomic_DNA"/>
</dbReference>
<keyword evidence="3" id="KW-0173">Coenzyme A biosynthesis</keyword>
<feature type="region of interest" description="Disordered" evidence="4">
    <location>
        <begin position="822"/>
        <end position="842"/>
    </location>
</feature>
<dbReference type="Pfam" id="PF03630">
    <property type="entry name" value="Fumble"/>
    <property type="match status" value="1"/>
</dbReference>
<feature type="compositionally biased region" description="Low complexity" evidence="4">
    <location>
        <begin position="881"/>
        <end position="890"/>
    </location>
</feature>
<dbReference type="CDD" id="cd24123">
    <property type="entry name" value="ASKHA_NBD_PanK-II_Pank4"/>
    <property type="match status" value="1"/>
</dbReference>